<dbReference type="RefSeq" id="WP_227576564.1">
    <property type="nucleotide sequence ID" value="NZ_CP101987.1"/>
</dbReference>
<sequence length="414" mass="45749">MSTTAETTFDQPVVATASAVDRVLNKDGGILRFAPAWVPRAFCTPGRRLRLHPDDYYPFDKGRGGIDERWIASSIRADNGPRTGPYEALSLAVDEDGLVPFDEIIAAGGADVIGSRLWDRYGAWTAYTKFYDNLLPLPFHVHASDEKAALVGKVGKPEAYYYPPQMNNYLGEQPISYFGLRPDVTREQLAEHLRAHARGGDNRITDLAYGYRTRLGEGWDIPAGVLHAPGSVCTYEPQAASDVLSMFESWSNNAEVGSDLLWKDVPADRHGDHEFLVDLLDWELNADPDFRTNRALVPYETEHSAASGGRDFVEKWIVYRSTYFSAKELTVLPGRAVTLTEQDAYGLIAVQGHGTINGLELAAISLVRIDELTRDEYFVTAPAARAGVRIENRSDSEPLVVLKNYGPGNVELGI</sequence>
<evidence type="ECO:0000313" key="2">
    <source>
        <dbReference type="Proteomes" id="UP001316384"/>
    </source>
</evidence>
<dbReference type="Proteomes" id="UP001316384">
    <property type="component" value="Chromosome"/>
</dbReference>
<proteinExistence type="predicted"/>
<reference evidence="1 2" key="1">
    <citation type="submission" date="2022-07" db="EMBL/GenBank/DDBJ databases">
        <title>Novel species in genus cellulomonas.</title>
        <authorList>
            <person name="Ye L."/>
        </authorList>
    </citation>
    <scope>NUCLEOTIDE SEQUENCE [LARGE SCALE GENOMIC DNA]</scope>
    <source>
        <strain evidence="2">zg-B89</strain>
    </source>
</reference>
<protein>
    <recommendedName>
        <fullName evidence="3">Mannose-6-phosphate isomerase</fullName>
    </recommendedName>
</protein>
<dbReference type="InterPro" id="IPR014710">
    <property type="entry name" value="RmlC-like_jellyroll"/>
</dbReference>
<accession>A0ABY5KPX6</accession>
<name>A0ABY5KPX6_9CELL</name>
<evidence type="ECO:0000313" key="1">
    <source>
        <dbReference type="EMBL" id="UUI71227.1"/>
    </source>
</evidence>
<dbReference type="Gene3D" id="2.60.120.10">
    <property type="entry name" value="Jelly Rolls"/>
    <property type="match status" value="1"/>
</dbReference>
<dbReference type="EMBL" id="CP101987">
    <property type="protein sequence ID" value="UUI71227.1"/>
    <property type="molecule type" value="Genomic_DNA"/>
</dbReference>
<dbReference type="InterPro" id="IPR011051">
    <property type="entry name" value="RmlC_Cupin_sf"/>
</dbReference>
<keyword evidence="2" id="KW-1185">Reference proteome</keyword>
<gene>
    <name evidence="1" type="ORF">NP048_15730</name>
</gene>
<organism evidence="1 2">
    <name type="scientific">Cellulomonas xiejunii</name>
    <dbReference type="NCBI Taxonomy" id="2968083"/>
    <lineage>
        <taxon>Bacteria</taxon>
        <taxon>Bacillati</taxon>
        <taxon>Actinomycetota</taxon>
        <taxon>Actinomycetes</taxon>
        <taxon>Micrococcales</taxon>
        <taxon>Cellulomonadaceae</taxon>
        <taxon>Cellulomonas</taxon>
    </lineage>
</organism>
<dbReference type="SUPFAM" id="SSF51182">
    <property type="entry name" value="RmlC-like cupins"/>
    <property type="match status" value="1"/>
</dbReference>
<evidence type="ECO:0008006" key="3">
    <source>
        <dbReference type="Google" id="ProtNLM"/>
    </source>
</evidence>